<gene>
    <name evidence="7" type="ORF">RSOLAG1IB_06548</name>
</gene>
<proteinExistence type="predicted"/>
<dbReference type="EMBL" id="LN679113">
    <property type="protein sequence ID" value="CEL53767.1"/>
    <property type="molecule type" value="Genomic_DNA"/>
</dbReference>
<sequence length="535" mass="58876">MGNEHESDEMRHSALQLTLALACGFGQLSPGAYLLAQDMFPAIVSLIRSPTTTRYSFEAFLLLAVLANYHRADAASLNPYLKHIQETEDTVLIHGLLWVTRYACARSVKAYRDIHDDTPPSFTSTMSSIFSAFRPATAPPPMKELFSGQPIEASVVLFPFFEHLSQNRAFRAMLAETIHPDPIKSQSRPTSPRLQTTRPPLGSPKNTGTPLGSPRLRPSSLIMAGRTASMASVVQKAHANAQLHQNVQCVPELISLASYVLAHAGSTSAGAGREEAYAGLVLDILDQCVADEGIIRAMCSPPADGDTAVWLCRQRLPLLPLRTGPTPLICSIMDVCILYLRHNLSKKLDSSTYVTCLNVIRRTVFFLQVERVRIDYHWNELWRAIIATLVFVLAKQDVVASGTVSIERMIAEIVQALDLAVACADGFLPSPEAVHQLVYEMVRASPTLQQLKEREESGKYKQGLYDLLMTIEFYEGQLEGASSADNVMRVLAREIERDGIHGVSAREREEPGGINNNGDVAFTRWACMDGLALVS</sequence>
<feature type="compositionally biased region" description="Polar residues" evidence="5">
    <location>
        <begin position="184"/>
        <end position="210"/>
    </location>
</feature>
<dbReference type="AlphaFoldDB" id="A0A0B7FC05"/>
<organism evidence="7 8">
    <name type="scientific">Thanatephorus cucumeris (strain AG1-IB / isolate 7/3/14)</name>
    <name type="common">Lettuce bottom rot fungus</name>
    <name type="synonym">Rhizoctonia solani</name>
    <dbReference type="NCBI Taxonomy" id="1108050"/>
    <lineage>
        <taxon>Eukaryota</taxon>
        <taxon>Fungi</taxon>
        <taxon>Dikarya</taxon>
        <taxon>Basidiomycota</taxon>
        <taxon>Agaricomycotina</taxon>
        <taxon>Agaricomycetes</taxon>
        <taxon>Cantharellales</taxon>
        <taxon>Ceratobasidiaceae</taxon>
        <taxon>Rhizoctonia</taxon>
        <taxon>Rhizoctonia solani AG-1</taxon>
    </lineage>
</organism>
<dbReference type="Proteomes" id="UP000059188">
    <property type="component" value="Unassembled WGS sequence"/>
</dbReference>
<evidence type="ECO:0000259" key="6">
    <source>
        <dbReference type="SMART" id="SM01158"/>
    </source>
</evidence>
<keyword evidence="2" id="KW-0812">Transmembrane</keyword>
<dbReference type="PANTHER" id="PTHR13608:SF3">
    <property type="entry name" value="ARMADILLO-LIKE HELICAL DOMAIN-CONTAINING PROTEIN 3"/>
    <property type="match status" value="1"/>
</dbReference>
<dbReference type="GO" id="GO:0016020">
    <property type="term" value="C:membrane"/>
    <property type="evidence" value="ECO:0007669"/>
    <property type="project" value="UniProtKB-SubCell"/>
</dbReference>
<keyword evidence="8" id="KW-1185">Reference proteome</keyword>
<dbReference type="InterPro" id="IPR039868">
    <property type="entry name" value="ARMD3-like"/>
</dbReference>
<feature type="domain" description="Armadillo-like helical" evidence="6">
    <location>
        <begin position="320"/>
        <end position="520"/>
    </location>
</feature>
<evidence type="ECO:0000256" key="3">
    <source>
        <dbReference type="ARBA" id="ARBA00022989"/>
    </source>
</evidence>
<dbReference type="STRING" id="1108050.A0A0B7FC05"/>
<dbReference type="InterPro" id="IPR013636">
    <property type="entry name" value="ARMH3_C"/>
</dbReference>
<feature type="region of interest" description="Disordered" evidence="5">
    <location>
        <begin position="180"/>
        <end position="217"/>
    </location>
</feature>
<evidence type="ECO:0000313" key="7">
    <source>
        <dbReference type="EMBL" id="CEL53767.1"/>
    </source>
</evidence>
<evidence type="ECO:0000256" key="4">
    <source>
        <dbReference type="ARBA" id="ARBA00023136"/>
    </source>
</evidence>
<reference evidence="7 8" key="1">
    <citation type="submission" date="2014-11" db="EMBL/GenBank/DDBJ databases">
        <authorList>
            <person name="Wibberg Daniel"/>
        </authorList>
    </citation>
    <scope>NUCLEOTIDE SEQUENCE [LARGE SCALE GENOMIC DNA]</scope>
    <source>
        <strain evidence="7">Rhizoctonia solani AG1-IB 7/3/14</strain>
    </source>
</reference>
<dbReference type="OrthoDB" id="2012278at2759"/>
<dbReference type="Pfam" id="PF08427">
    <property type="entry name" value="ARMH3_C"/>
    <property type="match status" value="1"/>
</dbReference>
<dbReference type="PANTHER" id="PTHR13608">
    <property type="entry name" value="ARMADILLO-LIKE HELICAL DOMAIN-CONTAINING PROTEIN 3"/>
    <property type="match status" value="1"/>
</dbReference>
<dbReference type="GO" id="GO:0005829">
    <property type="term" value="C:cytosol"/>
    <property type="evidence" value="ECO:0007669"/>
    <property type="project" value="TreeGrafter"/>
</dbReference>
<evidence type="ECO:0000256" key="1">
    <source>
        <dbReference type="ARBA" id="ARBA00004370"/>
    </source>
</evidence>
<evidence type="ECO:0000313" key="8">
    <source>
        <dbReference type="Proteomes" id="UP000059188"/>
    </source>
</evidence>
<protein>
    <submittedName>
        <fullName evidence="7">UPF0668 protein</fullName>
    </submittedName>
</protein>
<evidence type="ECO:0000256" key="2">
    <source>
        <dbReference type="ARBA" id="ARBA00022692"/>
    </source>
</evidence>
<keyword evidence="4" id="KW-0472">Membrane</keyword>
<accession>A0A0B7FC05</accession>
<comment type="subcellular location">
    <subcellularLocation>
        <location evidence="1">Membrane</location>
    </subcellularLocation>
</comment>
<keyword evidence="3" id="KW-1133">Transmembrane helix</keyword>
<name>A0A0B7FC05_THACB</name>
<evidence type="ECO:0000256" key="5">
    <source>
        <dbReference type="SAM" id="MobiDB-lite"/>
    </source>
</evidence>
<dbReference type="SMART" id="SM01158">
    <property type="entry name" value="DUF1741"/>
    <property type="match status" value="1"/>
</dbReference>